<dbReference type="GO" id="GO:0000981">
    <property type="term" value="F:DNA-binding transcription factor activity, RNA polymerase II-specific"/>
    <property type="evidence" value="ECO:0007669"/>
    <property type="project" value="InterPro"/>
</dbReference>
<dbReference type="PROSITE" id="PS50048">
    <property type="entry name" value="ZN2_CY6_FUNGAL_2"/>
    <property type="match status" value="1"/>
</dbReference>
<evidence type="ECO:0000259" key="8">
    <source>
        <dbReference type="PROSITE" id="PS50048"/>
    </source>
</evidence>
<dbReference type="SUPFAM" id="SSF57701">
    <property type="entry name" value="Zn2/Cys6 DNA-binding domain"/>
    <property type="match status" value="1"/>
</dbReference>
<keyword evidence="2" id="KW-0479">Metal-binding</keyword>
<feature type="region of interest" description="Disordered" evidence="7">
    <location>
        <begin position="596"/>
        <end position="616"/>
    </location>
</feature>
<keyword evidence="3" id="KW-0805">Transcription regulation</keyword>
<comment type="caution">
    <text evidence="9">The sequence shown here is derived from an EMBL/GenBank/DDBJ whole genome shotgun (WGS) entry which is preliminary data.</text>
</comment>
<dbReference type="PROSITE" id="PS00463">
    <property type="entry name" value="ZN2_CY6_FUNGAL_1"/>
    <property type="match status" value="1"/>
</dbReference>
<dbReference type="Pfam" id="PF04082">
    <property type="entry name" value="Fungal_trans"/>
    <property type="match status" value="1"/>
</dbReference>
<keyword evidence="10" id="KW-1185">Reference proteome</keyword>
<organism evidence="9 10">
    <name type="scientific">Penicillium frequentans</name>
    <dbReference type="NCBI Taxonomy" id="3151616"/>
    <lineage>
        <taxon>Eukaryota</taxon>
        <taxon>Fungi</taxon>
        <taxon>Dikarya</taxon>
        <taxon>Ascomycota</taxon>
        <taxon>Pezizomycotina</taxon>
        <taxon>Eurotiomycetes</taxon>
        <taxon>Eurotiomycetidae</taxon>
        <taxon>Eurotiales</taxon>
        <taxon>Aspergillaceae</taxon>
        <taxon>Penicillium</taxon>
    </lineage>
</organism>
<gene>
    <name evidence="9" type="ORF">N7494_002729</name>
</gene>
<feature type="compositionally biased region" description="Low complexity" evidence="7">
    <location>
        <begin position="604"/>
        <end position="616"/>
    </location>
</feature>
<keyword evidence="4" id="KW-0238">DNA-binding</keyword>
<evidence type="ECO:0000256" key="2">
    <source>
        <dbReference type="ARBA" id="ARBA00022723"/>
    </source>
</evidence>
<feature type="compositionally biased region" description="Polar residues" evidence="7">
    <location>
        <begin position="378"/>
        <end position="390"/>
    </location>
</feature>
<protein>
    <recommendedName>
        <fullName evidence="8">Zn(2)-C6 fungal-type domain-containing protein</fullName>
    </recommendedName>
</protein>
<keyword evidence="5" id="KW-0804">Transcription</keyword>
<name>A0AAD6D469_9EURO</name>
<dbReference type="CDD" id="cd12148">
    <property type="entry name" value="fungal_TF_MHR"/>
    <property type="match status" value="1"/>
</dbReference>
<dbReference type="PANTHER" id="PTHR31001">
    <property type="entry name" value="UNCHARACTERIZED TRANSCRIPTIONAL REGULATORY PROTEIN"/>
    <property type="match status" value="1"/>
</dbReference>
<dbReference type="GO" id="GO:0006351">
    <property type="term" value="P:DNA-templated transcription"/>
    <property type="evidence" value="ECO:0007669"/>
    <property type="project" value="InterPro"/>
</dbReference>
<dbReference type="InterPro" id="IPR036864">
    <property type="entry name" value="Zn2-C6_fun-type_DNA-bd_sf"/>
</dbReference>
<proteinExistence type="predicted"/>
<feature type="region of interest" description="Disordered" evidence="7">
    <location>
        <begin position="364"/>
        <end position="393"/>
    </location>
</feature>
<evidence type="ECO:0000256" key="7">
    <source>
        <dbReference type="SAM" id="MobiDB-lite"/>
    </source>
</evidence>
<feature type="domain" description="Zn(2)-C6 fungal-type" evidence="8">
    <location>
        <begin position="10"/>
        <end position="43"/>
    </location>
</feature>
<evidence type="ECO:0000313" key="9">
    <source>
        <dbReference type="EMBL" id="KAJ5553351.1"/>
    </source>
</evidence>
<evidence type="ECO:0000256" key="5">
    <source>
        <dbReference type="ARBA" id="ARBA00023163"/>
    </source>
</evidence>
<keyword evidence="6" id="KW-0539">Nucleus</keyword>
<dbReference type="CDD" id="cd00067">
    <property type="entry name" value="GAL4"/>
    <property type="match status" value="1"/>
</dbReference>
<dbReference type="Gene3D" id="4.10.240.10">
    <property type="entry name" value="Zn(2)-C6 fungal-type DNA-binding domain"/>
    <property type="match status" value="1"/>
</dbReference>
<dbReference type="InterPro" id="IPR001138">
    <property type="entry name" value="Zn2Cys6_DnaBD"/>
</dbReference>
<dbReference type="InterPro" id="IPR007219">
    <property type="entry name" value="XnlR_reg_dom"/>
</dbReference>
<dbReference type="Proteomes" id="UP001220324">
    <property type="component" value="Unassembled WGS sequence"/>
</dbReference>
<accession>A0AAD6D469</accession>
<dbReference type="SMART" id="SM00906">
    <property type="entry name" value="Fungal_trans"/>
    <property type="match status" value="1"/>
</dbReference>
<dbReference type="AlphaFoldDB" id="A0AAD6D469"/>
<dbReference type="GO" id="GO:0005634">
    <property type="term" value="C:nucleus"/>
    <property type="evidence" value="ECO:0007669"/>
    <property type="project" value="UniProtKB-SubCell"/>
</dbReference>
<feature type="region of interest" description="Disordered" evidence="7">
    <location>
        <begin position="74"/>
        <end position="127"/>
    </location>
</feature>
<evidence type="ECO:0000256" key="6">
    <source>
        <dbReference type="ARBA" id="ARBA00023242"/>
    </source>
</evidence>
<evidence type="ECO:0000256" key="1">
    <source>
        <dbReference type="ARBA" id="ARBA00004123"/>
    </source>
</evidence>
<dbReference type="Pfam" id="PF00172">
    <property type="entry name" value="Zn_clus"/>
    <property type="match status" value="1"/>
</dbReference>
<evidence type="ECO:0000256" key="4">
    <source>
        <dbReference type="ARBA" id="ARBA00023125"/>
    </source>
</evidence>
<feature type="compositionally biased region" description="Polar residues" evidence="7">
    <location>
        <begin position="74"/>
        <end position="122"/>
    </location>
</feature>
<sequence>MERRYNVKRSCIRCHERKVKCESDRGSESPCNKCRRLNVPCEYPGLRRVKRRAPKTTTSTELVARLEQLERSITSITGESTQSLPPSTSYAQSGRSANTSVGPQSSRESSAVVQSRQTTTQPGFLAKNGTYVDEPFLSRVLEKEHELQSAMGSPNINNNAVRRPPPMKVDGIITNPQLIPLDIKSLLPNRWQATLLWETFLSRVDPVVKVIHVPTTKPRIFAAINRPDSVSLDVHCLLFAIFFGAATAMASDSPDNDGIRSDMNRYRQGIEIAMYQSSFLDSPTVTSLQGLAIYLTCLRYSNSGRSGLMLRGLAIRAAQSIGLHRDGKHFKLSPLECEIRRRLWWILSTTDARMAEDHGLTITEHESDGDSQLPGNIDDQSLTDTSTEPAHSQPRWTEMTFVLIVSEFNKVWRPMAKARVHSEEGTRPEQLIAEFRSRLHEKYIQYGDMDIPIQRLGVLLSQVLASKAEVHLRQKLLQTASPSSSAVDIEAAQELLGMACNALNLGLRMYQDELLRGFRWLTSTYTQFHLLTYILWHLCVFPTGPFVEEAWRAVTTHFELTERDPSWPDPGPKWPMIVQLRAKAMRIRNANTSAHTNTNVSVAQSEQQQQQRTQYAADSLSSVDDAALNGIEAPVLDLNNLDFNWSEFPDWNYLAQGIAIMNQDGCI</sequence>
<dbReference type="EMBL" id="JAQIZZ010000002">
    <property type="protein sequence ID" value="KAJ5553351.1"/>
    <property type="molecule type" value="Genomic_DNA"/>
</dbReference>
<dbReference type="SMART" id="SM00066">
    <property type="entry name" value="GAL4"/>
    <property type="match status" value="1"/>
</dbReference>
<dbReference type="GO" id="GO:0003677">
    <property type="term" value="F:DNA binding"/>
    <property type="evidence" value="ECO:0007669"/>
    <property type="project" value="UniProtKB-KW"/>
</dbReference>
<dbReference type="InterPro" id="IPR050613">
    <property type="entry name" value="Sec_Metabolite_Reg"/>
</dbReference>
<dbReference type="GO" id="GO:0008270">
    <property type="term" value="F:zinc ion binding"/>
    <property type="evidence" value="ECO:0007669"/>
    <property type="project" value="InterPro"/>
</dbReference>
<evidence type="ECO:0000313" key="10">
    <source>
        <dbReference type="Proteomes" id="UP001220324"/>
    </source>
</evidence>
<reference evidence="9 10" key="1">
    <citation type="journal article" date="2023" name="IMA Fungus">
        <title>Comparative genomic study of the Penicillium genus elucidates a diverse pangenome and 15 lateral gene transfer events.</title>
        <authorList>
            <person name="Petersen C."/>
            <person name="Sorensen T."/>
            <person name="Nielsen M.R."/>
            <person name="Sondergaard T.E."/>
            <person name="Sorensen J.L."/>
            <person name="Fitzpatrick D.A."/>
            <person name="Frisvad J.C."/>
            <person name="Nielsen K.L."/>
        </authorList>
    </citation>
    <scope>NUCLEOTIDE SEQUENCE [LARGE SCALE GENOMIC DNA]</scope>
    <source>
        <strain evidence="9 10">IBT 35679</strain>
    </source>
</reference>
<dbReference type="PANTHER" id="PTHR31001:SF57">
    <property type="entry name" value="ZN(II)2CYS6 TRANSCRIPTION FACTOR (EUROFUNG)"/>
    <property type="match status" value="1"/>
</dbReference>
<evidence type="ECO:0000256" key="3">
    <source>
        <dbReference type="ARBA" id="ARBA00023015"/>
    </source>
</evidence>
<comment type="subcellular location">
    <subcellularLocation>
        <location evidence="1">Nucleus</location>
    </subcellularLocation>
</comment>